<dbReference type="SMART" id="SM00216">
    <property type="entry name" value="VWD"/>
    <property type="match status" value="1"/>
</dbReference>
<evidence type="ECO:0000313" key="7">
    <source>
        <dbReference type="EMBL" id="KAJ3594613.1"/>
    </source>
</evidence>
<dbReference type="InterPro" id="IPR001846">
    <property type="entry name" value="VWF_type-D"/>
</dbReference>
<feature type="signal peptide" evidence="4">
    <location>
        <begin position="1"/>
        <end position="25"/>
    </location>
</feature>
<feature type="domain" description="Vitellogenin" evidence="5">
    <location>
        <begin position="47"/>
        <end position="655"/>
    </location>
</feature>
<evidence type="ECO:0000256" key="2">
    <source>
        <dbReference type="PROSITE-ProRule" id="PRU00557"/>
    </source>
</evidence>
<comment type="caution">
    <text evidence="2">Lacks conserved residue(s) required for the propagation of feature annotation.</text>
</comment>
<dbReference type="OrthoDB" id="6484170at2759"/>
<dbReference type="SUPFAM" id="SSF56968">
    <property type="entry name" value="Lipovitellin-phosvitin complex, beta-sheet shell regions"/>
    <property type="match status" value="2"/>
</dbReference>
<evidence type="ECO:0000259" key="5">
    <source>
        <dbReference type="PROSITE" id="PS51211"/>
    </source>
</evidence>
<dbReference type="InterPro" id="IPR015255">
    <property type="entry name" value="Vitellinogen_open_b-sht"/>
</dbReference>
<sequence>MATKSLSLLHCLYLILVFLLLQGEGRQMENSPCDASCPGSSSPDLSYRRGVRYTYRYSTGISTTLHGANSGRNGLALDCVVDIETISNCHLTLQIRNSQIKRISPQKEHSVPRFKSLRESLERTRLKFSLRGGKVTALCPQEGEQVWALNIKRALLSMLQTSHTASKQDIEKETDIYGTCHSRYEQRGSLLIKTRNLKECQEHRLSDFWSHSVSLTEDTTVDSKLQCAQRTHRTRALEEVNCTETVSMVTGQAGLVKTQTLSTLSLLRAQPDTPSGLESLGPGLLTDLMFDQGGGARRSPASTRQQASESVGLLCGLTRDQQQLSQHFLQLVFQLKDLSLSQLKMLWMESSFNCRDDWQPLLSALPACGSESCVLLLTELMQKGDLDGDQAQSCLTTIALTPHPSPLIVNSINALLEAPELRPRALLAGSSVVHALCRRSVSPCTRLPPVHAFVQALQDSLGRGCAGEEPERMTELLYVLKAVGNSGLSAPALVALLSRCVLSSSAATELQLAAIHAFRRMPCTTDRSVLLQLYASSQEEAEVRVAAYQQLMRCPDPRTLRAVRTTLRNETSSQVGSYVWSHLTAVLKSEDPTKQSLMAALPDDIISKDFEAEFWKYSSYSDYTVSTAHNLLEVDLRMENAEPLLKNLFGHPSGGSERDGTAGGTGGGRSQSKNSGSRRRRESKDSENRGGNQACSSSISGYLDRAKAMLTGRRRASEDTPRCWVGVKVFGNEISAFTCDDLLAQFNQLSLSVAGLAVKLLKGQEVQLSHRAVLMAEELVLPSLSGMPVRLAINMTSLLSLRLKGNVNYRDTGHFSLAGFIKPNAFVGLSGWMGVDGPLGQAGVEWASELSSSTSLDGSVQLQEGQDLRVTLNTPEDYMDILSLSSRVFQVSGDHREEMKGPKTRQEKTSCTPKIWSKMVGWQVCSNVSYPSPPTVAWLPPPGPAHLSIRLLKLDRGLHYYLMEAAYSLVSQRSWWLPREASLHVLLATPQSSIPRDMSLDLVLHPQRILLKVVHPLKTILMQGQLVQERNTRKAKMELSVDGVHHYYFMASVDTKTVLSEQRSRYHLEAKLAPGRPPMILSANVTRGLGRKISFSANVKNVFKETLTVLVALERRLEESGRKYSVEGEVLLPGVLGSRVLGLMEEKAPLWSSALRLKYGVGDEARHLRHECYTSQSLRRETTSDLSYSMRAEHEFYCSNTASVNHKIAVRHEESPSHARSSLDASYGKHWDEINNKRKLHLSQSFKNQSTQNHTSYTMEFSLQVPEKHLNYRTQLLHSHLREQGSESSSHLKVNYNDLMPLVAGLQWRSPAKDAAQKKWEGTFTMDTPWLYVFMAQALSRPQSHTLQLSAELTARRWLSIRGLALEALYKDRGWEKEARLHLYTPALTYVKAGGWGVAGKQGVKSSWTLSSLWTLPLRGQLSLEGTRDHPGRLQLVSSYGRQNLSLSAALNTLDKNLKKSQVVLKMVYWEPRSSPTELELEGTVEELKKDPKMYQKTAVLRLRQPFRNFPQSLLLRQTFTVDLVKGLYILESRAGFHSDGEVVHTLTLGYKPPSPFVCSALVHPFGSYTLPTDSELCLTMFNNQTQREVQGRLRVGSKEKLTFHGQVLQNPPDSEQRGVRVQANFSHLLQLQLPSSALLEGDVQWSPVDSSALDYLARGRLRIERQESQFSLRVNGTAKRIGLFSSLSHPFKSKIPKTVEVHATVNPSLASGRGWSSIRVVADGKDRARLGAQLSHSLRAGDRAVGLRLNFSQSLVPGAAADLTLNVTAGLSADRVSVHGSYTQGHKALLLQARGSVNHTQGLQLSVTGDLRHSLAGLGALPTALGLDGALGMTEGLTEGQLRLRVMEVLYLYGDQSVCVNASRQFKGLGKGVVYANLSHSSDLLSTTGVPANNTAKVSWTNQGGLQASLLAELLAGAESLRAGLSWAKTGRHDIPRWELHSMLQHRSGPLANRGLPSSIQADAHYQREGGRVFGDLVLHIEKQKMLDAHFNAGMNNSTANVTVSLWQQIRQLKEVMPTSLQMNCTGDSSADRLSGQCYGSTASRSAEVRAFRSSRPHGRLCYGLALAYLSLGGQAKGCISPAGQAELRGNLTHSSRLLLTSLGLPTNSSLRLLLRPGPLRWTLGLGLVAGRWRASISTGLRAEAAGAYGWHLLGDYGTPGGGMHKTELMGRVRLTRWCHIWVDVGGAWDSVSYGLTLTSRCEGLGRLAWTQVWDLDRTSLSVQTLVKEEGLQGSLVLENQQDVLRGLLRVLLKKNRQVELRWSLEHQWASLAGIIPNRVDLQGSARLLNSTSVSGSASLSFFDTSSTRVGAGDAWTLRRAPPPGVKPQHGTAELPEAPALERLAFSTLAGSSQAPGSDTCSVFVSGCLQQGADEQRTVWRVYVHQLCPLLKTPILPREFSINGSVLHASCATSLNTHILAMGKEKARLSLSLECHPHFSLRGSVQHSMEAVQTRGVPTHGALVVAVSTAAPPSGVELGLELGECYFRSNLGRTQSPETLSAYAFNMSHHCPALQKTVLPTSMDLQGFLSAAPCQLTLSGALQLDHRDASLELAGQTCKPLRLSGALTHSFPGLRARGLPLRTTVEASGPGAPGETADLLIKTGSCYIEVKALPGTKGRVRWLLAMESKCPLLQAHLNGSVAEDSQGVWTAAVNTGLDNERGSLRLSVRAAAPELRVDGRLSHNLSALLLHEVPGHGRLSVSLGPGRQGYVGEALLHIGQCTLGVTGGVIPSPGLQGSVVYNIHNCTVAQRWGSPNRMQASGSMNTSRGVLETWVSMAMDKKALQASYQNQVSVHLNHTVPLLKRVGLPSSSAMAIQSGNHGNGSYHYLLNCSAGTQQFTEKTTVTLSSAAVELNSSFSQTVNFLKTLGVPENNSIQMELSSGEEKTISLQSQLGAQQVGLGLKMKAFSQTTELRGTMWLSWLSPEHRRLPLIIEGLCSVRGGLSRFQSKARLTVDGRKLLATGFNVSAADGRLAAALSFDRPASTPSGGRGRSDFETTLTAQFKAGPLRSLSADVRLMGARVSLLGDVGEWGPRGGATEARLTLKHSVDGQTTPVFQCSMAVNPALGSSMALIIQGHRLQHSKELMVKVVQNIPQLLLYLPGQLNARTQANHSSSRVAGVMELSSGRRRLWAQWELAAIEGGYRQAVELNHTFPQLKPLPRAVAVRTLYEARNWSYQVQHGAVWGNQEIRLTGVYSVPPSLETGNQGLQDSIQLDWSRHGRLEQVRAVRQWSVSGERSETRVDLRQPFTASLSQVSLHAVSHVSQRLQGSRHEGHLSWTSPELVNVSLTLNRQWHNTSHRERVCGLFSTQDGTLYSQSAELRWGNSSVKQAVKYQVQTNLRDSLEHSVVLALCPPQRPTLSWSGSHKVNSGQELLHSHSRLSVGGRPHHCSLTLVLRNSSTGQLTNMSLSVESKVGNWGVEVGGEALSSAQGPELHVRATLDRNETLWLRGSMEGKCLRTAAGFRAAVCVGTTSSKLALEIQRRAGATGPEGLVAISVGTANQHLTLKAQGCFARLLATELFDSLCFPKSPDGGLVQEMSALLMNLTSRAESLLSPKDGGLWARWRSGPLRALLTDSVPRCLALLQQASALGQQELRRPLSTVAGVYHDLTGQRVEVLWRKTVSGWAARLAEALPPLLENPQLRPMAEATLAALGTALDVAKLTAALSGVRTRLASVYKLSHRDCSVSVAVPLPRVSWHPRTAEAGLVEVLLEEWLLGPLKALTSIRPAAEFYRLKHRVMDSPFLYQALLVADQYVVSFDGLLYQLPVGLCPVVLAQDRSKNAAFTLLLSPRPQSHHFLSLAMNGSTLSIFADGQVKNSCHLSTAREPRVAVRRTTHAVEVSNQNGLSVLCDLSLDLCSLTLDGWLHGTSVGLLGTNDNEAGNELPLPHGSQAASRAHFIRSWQVSSNCSRSPDPPELCSRAALQGPAGCHALFSSPHSPLSSCFRVVDPGQFLVVCKASRCTAGPLTMRSACRLAAAFVHLCQRNHVPLDLPCIRERERSEDLEI</sequence>
<evidence type="ECO:0000313" key="8">
    <source>
        <dbReference type="Proteomes" id="UP001148018"/>
    </source>
</evidence>
<dbReference type="PANTHER" id="PTHR37860:SF2">
    <property type="entry name" value="VITELLOGENIN DOMAIN-CONTAINING PROTEIN"/>
    <property type="match status" value="1"/>
</dbReference>
<dbReference type="InterPro" id="IPR015816">
    <property type="entry name" value="Vitellinogen_b-sht_N"/>
</dbReference>
<dbReference type="PANTHER" id="PTHR37860">
    <property type="entry name" value="AGAP008810-PA"/>
    <property type="match status" value="1"/>
</dbReference>
<dbReference type="Gene3D" id="2.30.230.10">
    <property type="entry name" value="Lipovitellin, beta-sheet shell regions, chain A"/>
    <property type="match status" value="1"/>
</dbReference>
<dbReference type="Gene3D" id="1.25.10.20">
    <property type="entry name" value="Vitellinogen, superhelical"/>
    <property type="match status" value="1"/>
</dbReference>
<dbReference type="InterPro" id="IPR015819">
    <property type="entry name" value="Lipid_transp_b-sht_shell"/>
</dbReference>
<dbReference type="Proteomes" id="UP001148018">
    <property type="component" value="Unassembled WGS sequence"/>
</dbReference>
<feature type="domain" description="VWFD" evidence="6">
    <location>
        <begin position="3748"/>
        <end position="3912"/>
    </location>
</feature>
<dbReference type="InterPro" id="IPR011030">
    <property type="entry name" value="Lipovitellin_superhlx_dom"/>
</dbReference>
<name>A0A9Q0IE75_9TELE</name>
<evidence type="ECO:0000256" key="3">
    <source>
        <dbReference type="SAM" id="MobiDB-lite"/>
    </source>
</evidence>
<protein>
    <recommendedName>
        <fullName evidence="9">Vitellogenin domain-containing protein</fullName>
    </recommendedName>
</protein>
<dbReference type="GO" id="GO:0005319">
    <property type="term" value="F:lipid transporter activity"/>
    <property type="evidence" value="ECO:0007669"/>
    <property type="project" value="InterPro"/>
</dbReference>
<evidence type="ECO:0000256" key="1">
    <source>
        <dbReference type="ARBA" id="ARBA00022729"/>
    </source>
</evidence>
<reference evidence="7" key="1">
    <citation type="submission" date="2022-07" db="EMBL/GenBank/DDBJ databases">
        <title>Chromosome-level genome of Muraenolepis orangiensis.</title>
        <authorList>
            <person name="Kim J."/>
        </authorList>
    </citation>
    <scope>NUCLEOTIDE SEQUENCE</scope>
    <source>
        <strain evidence="7">KU_S4_2022</strain>
        <tissue evidence="7">Muscle</tissue>
    </source>
</reference>
<keyword evidence="8" id="KW-1185">Reference proteome</keyword>
<evidence type="ECO:0000259" key="6">
    <source>
        <dbReference type="PROSITE" id="PS51233"/>
    </source>
</evidence>
<evidence type="ECO:0008006" key="9">
    <source>
        <dbReference type="Google" id="ProtNLM"/>
    </source>
</evidence>
<accession>A0A9Q0IE75</accession>
<dbReference type="InterPro" id="IPR048484">
    <property type="entry name" value="LOC400499-like"/>
</dbReference>
<feature type="region of interest" description="Disordered" evidence="3">
    <location>
        <begin position="647"/>
        <end position="698"/>
    </location>
</feature>
<dbReference type="SMART" id="SM01169">
    <property type="entry name" value="DUF1943"/>
    <property type="match status" value="1"/>
</dbReference>
<dbReference type="PROSITE" id="PS51233">
    <property type="entry name" value="VWFD"/>
    <property type="match status" value="1"/>
</dbReference>
<organism evidence="7 8">
    <name type="scientific">Muraenolepis orangiensis</name>
    <name type="common">Patagonian moray cod</name>
    <dbReference type="NCBI Taxonomy" id="630683"/>
    <lineage>
        <taxon>Eukaryota</taxon>
        <taxon>Metazoa</taxon>
        <taxon>Chordata</taxon>
        <taxon>Craniata</taxon>
        <taxon>Vertebrata</taxon>
        <taxon>Euteleostomi</taxon>
        <taxon>Actinopterygii</taxon>
        <taxon>Neopterygii</taxon>
        <taxon>Teleostei</taxon>
        <taxon>Neoteleostei</taxon>
        <taxon>Acanthomorphata</taxon>
        <taxon>Zeiogadaria</taxon>
        <taxon>Gadariae</taxon>
        <taxon>Gadiformes</taxon>
        <taxon>Muraenolepidoidei</taxon>
        <taxon>Muraenolepididae</taxon>
        <taxon>Muraenolepis</taxon>
    </lineage>
</organism>
<evidence type="ECO:0000256" key="4">
    <source>
        <dbReference type="SAM" id="SignalP"/>
    </source>
</evidence>
<dbReference type="SMART" id="SM00638">
    <property type="entry name" value="LPD_N"/>
    <property type="match status" value="1"/>
</dbReference>
<feature type="compositionally biased region" description="Polar residues" evidence="3">
    <location>
        <begin position="689"/>
        <end position="698"/>
    </location>
</feature>
<dbReference type="InterPro" id="IPR001747">
    <property type="entry name" value="Vitellogenin_N"/>
</dbReference>
<dbReference type="Pfam" id="PF00094">
    <property type="entry name" value="VWD"/>
    <property type="match status" value="1"/>
</dbReference>
<dbReference type="SUPFAM" id="SSF48431">
    <property type="entry name" value="Lipovitellin-phosvitin complex, superhelical domain"/>
    <property type="match status" value="1"/>
</dbReference>
<dbReference type="PROSITE" id="PS51211">
    <property type="entry name" value="VITELLOGENIN"/>
    <property type="match status" value="1"/>
</dbReference>
<feature type="chain" id="PRO_5040109182" description="Vitellogenin domain-containing protein" evidence="4">
    <location>
        <begin position="26"/>
        <end position="4008"/>
    </location>
</feature>
<comment type="caution">
    <text evidence="7">The sequence shown here is derived from an EMBL/GenBank/DDBJ whole genome shotgun (WGS) entry which is preliminary data.</text>
</comment>
<proteinExistence type="predicted"/>
<gene>
    <name evidence="7" type="ORF">NHX12_003920</name>
</gene>
<dbReference type="Pfam" id="PF01347">
    <property type="entry name" value="Vitellogenin_N"/>
    <property type="match status" value="1"/>
</dbReference>
<dbReference type="Gene3D" id="2.20.80.10">
    <property type="entry name" value="Lipovitellin-phosvitin complex, chain A, domain 4"/>
    <property type="match status" value="1"/>
</dbReference>
<keyword evidence="1 4" id="KW-0732">Signal</keyword>
<dbReference type="Pfam" id="PF09172">
    <property type="entry name" value="Vit_open_b-sht"/>
    <property type="match status" value="1"/>
</dbReference>
<dbReference type="Pfam" id="PF21013">
    <property type="entry name" value="LOC400499"/>
    <property type="match status" value="1"/>
</dbReference>
<dbReference type="EMBL" id="JANIIK010000111">
    <property type="protein sequence ID" value="KAJ3594613.1"/>
    <property type="molecule type" value="Genomic_DNA"/>
</dbReference>